<feature type="transmembrane region" description="Helical" evidence="9">
    <location>
        <begin position="64"/>
        <end position="84"/>
    </location>
</feature>
<feature type="transmembrane region" description="Helical" evidence="9">
    <location>
        <begin position="219"/>
        <end position="239"/>
    </location>
</feature>
<dbReference type="EMBL" id="BNAH01000009">
    <property type="protein sequence ID" value="GHE93421.1"/>
    <property type="molecule type" value="Genomic_DNA"/>
</dbReference>
<feature type="transmembrane region" description="Helical" evidence="9">
    <location>
        <begin position="300"/>
        <end position="319"/>
    </location>
</feature>
<dbReference type="InterPro" id="IPR004485">
    <property type="entry name" value="Cobalamin_biosynth_CobD/CbiB"/>
</dbReference>
<organism evidence="10 11">
    <name type="scientific">Thalassotalea profundi</name>
    <dbReference type="NCBI Taxonomy" id="2036687"/>
    <lineage>
        <taxon>Bacteria</taxon>
        <taxon>Pseudomonadati</taxon>
        <taxon>Pseudomonadota</taxon>
        <taxon>Gammaproteobacteria</taxon>
        <taxon>Alteromonadales</taxon>
        <taxon>Colwelliaceae</taxon>
        <taxon>Thalassotalea</taxon>
    </lineage>
</organism>
<evidence type="ECO:0000256" key="8">
    <source>
        <dbReference type="ARBA" id="ARBA00023136"/>
    </source>
</evidence>
<protein>
    <recommendedName>
        <fullName evidence="12">Cobalamin biosynthesis protein CbiB</fullName>
    </recommendedName>
</protein>
<dbReference type="RefSeq" id="WP_189378455.1">
    <property type="nucleotide sequence ID" value="NZ_BNAH01000009.1"/>
</dbReference>
<sequence length="324" mass="37267">MMMFDFSALPSVTQSVIILTTVVVTKSIIGHFSADNTMKYFNHYCQRLSDKVNKSSNSNDQQKIAGLIALLITIVPIVVILWLFEDFIAINWLWQFLLLYFAFGDFNLIRLNNKISQKLHINDKKSARNLLDNYSLRDVATLSTMGLSKATIEMQLLKHLQRHIVVACCFLIVGPIMAFAYRLILEMHYSWNIKLTKFHYFGQTSNLILQLISWLPIRIYYLAYLATTIGNGFISHFLLTKVYFFQLNTNIIIALHAFRLHIKLGGVAIYDHKKIRRSSFNDIGKAPEITDIVSANKQLILVNIILVMSILIIATINYLPLFNR</sequence>
<evidence type="ECO:0000256" key="5">
    <source>
        <dbReference type="ARBA" id="ARBA00022573"/>
    </source>
</evidence>
<feature type="transmembrane region" description="Helical" evidence="9">
    <location>
        <begin position="164"/>
        <end position="184"/>
    </location>
</feature>
<evidence type="ECO:0008006" key="12">
    <source>
        <dbReference type="Google" id="ProtNLM"/>
    </source>
</evidence>
<keyword evidence="7 9" id="KW-1133">Transmembrane helix</keyword>
<dbReference type="Pfam" id="PF03186">
    <property type="entry name" value="CobD_Cbib"/>
    <property type="match status" value="1"/>
</dbReference>
<keyword evidence="11" id="KW-1185">Reference proteome</keyword>
<evidence type="ECO:0000256" key="9">
    <source>
        <dbReference type="SAM" id="Phobius"/>
    </source>
</evidence>
<dbReference type="PANTHER" id="PTHR34308:SF1">
    <property type="entry name" value="COBALAMIN BIOSYNTHESIS PROTEIN CBIB"/>
    <property type="match status" value="1"/>
</dbReference>
<name>A0ABQ3IY28_9GAMM</name>
<dbReference type="PANTHER" id="PTHR34308">
    <property type="entry name" value="COBALAMIN BIOSYNTHESIS PROTEIN CBIB"/>
    <property type="match status" value="1"/>
</dbReference>
<accession>A0ABQ3IY28</accession>
<comment type="subcellular location">
    <subcellularLocation>
        <location evidence="1">Cell membrane</location>
        <topology evidence="1">Multi-pass membrane protein</topology>
    </subcellularLocation>
</comment>
<evidence type="ECO:0000256" key="1">
    <source>
        <dbReference type="ARBA" id="ARBA00004651"/>
    </source>
</evidence>
<proteinExistence type="inferred from homology"/>
<keyword evidence="5" id="KW-0169">Cobalamin biosynthesis</keyword>
<comment type="pathway">
    <text evidence="2">Cofactor biosynthesis; adenosylcobalamin biosynthesis.</text>
</comment>
<feature type="transmembrane region" description="Helical" evidence="9">
    <location>
        <begin position="90"/>
        <end position="109"/>
    </location>
</feature>
<evidence type="ECO:0000256" key="3">
    <source>
        <dbReference type="ARBA" id="ARBA00006263"/>
    </source>
</evidence>
<gene>
    <name evidence="10" type="ORF">GCM10011501_23500</name>
</gene>
<comment type="similarity">
    <text evidence="3">Belongs to the CobD/CbiB family.</text>
</comment>
<keyword evidence="8 9" id="KW-0472">Membrane</keyword>
<feature type="transmembrane region" description="Helical" evidence="9">
    <location>
        <begin position="12"/>
        <end position="29"/>
    </location>
</feature>
<dbReference type="Proteomes" id="UP000626370">
    <property type="component" value="Unassembled WGS sequence"/>
</dbReference>
<comment type="caution">
    <text evidence="10">The sequence shown here is derived from an EMBL/GenBank/DDBJ whole genome shotgun (WGS) entry which is preliminary data.</text>
</comment>
<keyword evidence="6 9" id="KW-0812">Transmembrane</keyword>
<evidence type="ECO:0000313" key="10">
    <source>
        <dbReference type="EMBL" id="GHE93421.1"/>
    </source>
</evidence>
<evidence type="ECO:0000256" key="2">
    <source>
        <dbReference type="ARBA" id="ARBA00004953"/>
    </source>
</evidence>
<evidence type="ECO:0000256" key="7">
    <source>
        <dbReference type="ARBA" id="ARBA00022989"/>
    </source>
</evidence>
<keyword evidence="4" id="KW-1003">Cell membrane</keyword>
<evidence type="ECO:0000256" key="4">
    <source>
        <dbReference type="ARBA" id="ARBA00022475"/>
    </source>
</evidence>
<evidence type="ECO:0000256" key="6">
    <source>
        <dbReference type="ARBA" id="ARBA00022692"/>
    </source>
</evidence>
<reference evidence="11" key="1">
    <citation type="journal article" date="2019" name="Int. J. Syst. Evol. Microbiol.">
        <title>The Global Catalogue of Microorganisms (GCM) 10K type strain sequencing project: providing services to taxonomists for standard genome sequencing and annotation.</title>
        <authorList>
            <consortium name="The Broad Institute Genomics Platform"/>
            <consortium name="The Broad Institute Genome Sequencing Center for Infectious Disease"/>
            <person name="Wu L."/>
            <person name="Ma J."/>
        </authorList>
    </citation>
    <scope>NUCLEOTIDE SEQUENCE [LARGE SCALE GENOMIC DNA]</scope>
    <source>
        <strain evidence="11">CGMCC 1.15922</strain>
    </source>
</reference>
<evidence type="ECO:0000313" key="11">
    <source>
        <dbReference type="Proteomes" id="UP000626370"/>
    </source>
</evidence>